<dbReference type="InterPro" id="IPR014622">
    <property type="entry name" value="UCP036794_erythomycin"/>
</dbReference>
<gene>
    <name evidence="1" type="ORF">SY89_01685</name>
</gene>
<keyword evidence="2" id="KW-1185">Reference proteome</keyword>
<dbReference type="SUPFAM" id="SSF159501">
    <property type="entry name" value="EreA/ChaN-like"/>
    <property type="match status" value="1"/>
</dbReference>
<sequence>MTASIDDDTLYTLGERAVELDGDDPEAWRLDPVADALADATVIGMGEATHGTHEHFRLKAALFRRLVADHGVRLFGLEANYSETLAIDRYVRGTDDAPDSAADALAATYFWPWYVAELADLVEWLREFNAGRPPAEQVRFLGFDAQYAVGGAEALQPFLAEADPELLDSHRGTLEMLADWGLDTDEERELASRIEDAQRFLDAFRDRLADRRAEYVAATSERAVQRAERHRSTMADAVDLELTDSDAELLERRDRAMADGVDRLRDATPHDRIALWAHNAHVQRAPFDFEGEGTRTMGQHLAERYSEDYVAIGFSFTEGSYQAMAADHDGEYGLRDCVVDAAEGSIGGTLGRADGSPLFLDHRAVDAEGLETFLREERPLRQPGGMYDPDESYESDIVLADAFDALCHVDETTRAVPLGHPAEIDSWG</sequence>
<comment type="caution">
    <text evidence="1">The sequence shown here is derived from an EMBL/GenBank/DDBJ whole genome shotgun (WGS) entry which is preliminary data.</text>
</comment>
<dbReference type="Gene3D" id="1.20.1440.30">
    <property type="entry name" value="Biosynthetic Protein domain"/>
    <property type="match status" value="1"/>
</dbReference>
<name>A0A0P7HBU2_9EURY</name>
<dbReference type="STRING" id="699431.SY89_01685"/>
<organism evidence="1 2">
    <name type="scientific">Halolamina pelagica</name>
    <dbReference type="NCBI Taxonomy" id="699431"/>
    <lineage>
        <taxon>Archaea</taxon>
        <taxon>Methanobacteriati</taxon>
        <taxon>Methanobacteriota</taxon>
        <taxon>Stenosarchaea group</taxon>
        <taxon>Halobacteria</taxon>
        <taxon>Halobacteriales</taxon>
        <taxon>Haloferacaceae</taxon>
    </lineage>
</organism>
<reference evidence="2" key="1">
    <citation type="submission" date="2013-11" db="EMBL/GenBank/DDBJ databases">
        <authorList>
            <person name="Hoang H.T."/>
            <person name="Killian M.L."/>
            <person name="Madson D.M."/>
            <person name="Arruda P.H.E."/>
            <person name="Sun D."/>
            <person name="Schwartz K.J."/>
            <person name="Yoon K."/>
        </authorList>
    </citation>
    <scope>NUCLEOTIDE SEQUENCE [LARGE SCALE GENOMIC DNA]</scope>
    <source>
        <strain evidence="2">CDK2</strain>
    </source>
</reference>
<protein>
    <submittedName>
        <fullName evidence="1">Erythromycin esterase</fullName>
    </submittedName>
</protein>
<dbReference type="InterPro" id="IPR007815">
    <property type="entry name" value="Emycin_Estase"/>
</dbReference>
<evidence type="ECO:0000313" key="2">
    <source>
        <dbReference type="Proteomes" id="UP000050535"/>
    </source>
</evidence>
<dbReference type="Gene3D" id="3.30.1870.10">
    <property type="entry name" value="EreA-like, domain 2"/>
    <property type="match status" value="1"/>
</dbReference>
<dbReference type="Gene3D" id="3.40.1660.10">
    <property type="entry name" value="EreA-like (biosynthetic domain)"/>
    <property type="match status" value="1"/>
</dbReference>
<dbReference type="Proteomes" id="UP000050535">
    <property type="component" value="Unassembled WGS sequence"/>
</dbReference>
<dbReference type="PANTHER" id="PTHR31299:SF0">
    <property type="entry name" value="ESTERASE, PUTATIVE (AFU_ORTHOLOGUE AFUA_1G05850)-RELATED"/>
    <property type="match status" value="1"/>
</dbReference>
<dbReference type="RefSeq" id="WP_054583730.1">
    <property type="nucleotide sequence ID" value="NZ_LGUC01000001.1"/>
</dbReference>
<evidence type="ECO:0000313" key="1">
    <source>
        <dbReference type="EMBL" id="KPN30944.1"/>
    </source>
</evidence>
<dbReference type="GO" id="GO:0046677">
    <property type="term" value="P:response to antibiotic"/>
    <property type="evidence" value="ECO:0007669"/>
    <property type="project" value="InterPro"/>
</dbReference>
<proteinExistence type="predicted"/>
<dbReference type="Pfam" id="PF05139">
    <property type="entry name" value="Erythro_esteras"/>
    <property type="match status" value="1"/>
</dbReference>
<dbReference type="AlphaFoldDB" id="A0A0P7HBU2"/>
<dbReference type="OrthoDB" id="260438at2157"/>
<dbReference type="EMBL" id="LGUC01000001">
    <property type="protein sequence ID" value="KPN30944.1"/>
    <property type="molecule type" value="Genomic_DNA"/>
</dbReference>
<dbReference type="PANTHER" id="PTHR31299">
    <property type="entry name" value="ESTERASE, PUTATIVE (AFU_ORTHOLOGUE AFUA_1G05850)-RELATED"/>
    <property type="match status" value="1"/>
</dbReference>
<dbReference type="InterPro" id="IPR052036">
    <property type="entry name" value="Hydrolase/PRTase-associated"/>
</dbReference>
<dbReference type="PIRSF" id="PIRSF036794">
    <property type="entry name" value="UCP_erythr_ester"/>
    <property type="match status" value="1"/>
</dbReference>
<accession>A0A0P7HBU2</accession>
<dbReference type="CDD" id="cd14728">
    <property type="entry name" value="Ere-like"/>
    <property type="match status" value="1"/>
</dbReference>